<dbReference type="PANTHER" id="PTHR48277">
    <property type="entry name" value="MITOCHONDRIAL RIBOSOMAL PROTEIN S5"/>
    <property type="match status" value="1"/>
</dbReference>
<evidence type="ECO:0000256" key="5">
    <source>
        <dbReference type="ARBA" id="ARBA00025844"/>
    </source>
</evidence>
<dbReference type="InterPro" id="IPR005324">
    <property type="entry name" value="Ribosomal_uS5_C"/>
</dbReference>
<dbReference type="InterPro" id="IPR000851">
    <property type="entry name" value="Ribosomal_uS5"/>
</dbReference>
<dbReference type="SUPFAM" id="SSF54211">
    <property type="entry name" value="Ribosomal protein S5 domain 2-like"/>
    <property type="match status" value="1"/>
</dbReference>
<evidence type="ECO:0000256" key="7">
    <source>
        <dbReference type="PROSITE-ProRule" id="PRU00268"/>
    </source>
</evidence>
<accession>M1USF2</accession>
<dbReference type="EMBL" id="AP006493">
    <property type="protein sequence ID" value="BAM80616.1"/>
    <property type="molecule type" value="Genomic_DNA"/>
</dbReference>
<protein>
    <recommendedName>
        <fullName evidence="6">30S ribosomal protein S5, chloroplastic</fullName>
    </recommendedName>
</protein>
<dbReference type="KEGG" id="cme:CYME_CMK274C"/>
<dbReference type="PANTHER" id="PTHR48277:SF1">
    <property type="entry name" value="MITOCHONDRIAL RIBOSOMAL PROTEIN S5"/>
    <property type="match status" value="1"/>
</dbReference>
<evidence type="ECO:0000256" key="2">
    <source>
        <dbReference type="ARBA" id="ARBA00008945"/>
    </source>
</evidence>
<dbReference type="GO" id="GO:0005840">
    <property type="term" value="C:ribosome"/>
    <property type="evidence" value="ECO:0007669"/>
    <property type="project" value="UniProtKB-KW"/>
</dbReference>
<dbReference type="GO" id="GO:1990904">
    <property type="term" value="C:ribonucleoprotein complex"/>
    <property type="evidence" value="ECO:0007669"/>
    <property type="project" value="UniProtKB-UniRule"/>
</dbReference>
<feature type="domain" description="S5 DRBM" evidence="9">
    <location>
        <begin position="306"/>
        <end position="369"/>
    </location>
</feature>
<dbReference type="GO" id="GO:0005737">
    <property type="term" value="C:cytoplasm"/>
    <property type="evidence" value="ECO:0007669"/>
    <property type="project" value="UniProtKB-ARBA"/>
</dbReference>
<keyword evidence="3 7" id="KW-0689">Ribosomal protein</keyword>
<dbReference type="InterPro" id="IPR013810">
    <property type="entry name" value="Ribosomal_uS5_N"/>
</dbReference>
<dbReference type="Proteomes" id="UP000007014">
    <property type="component" value="Chromosome 11"/>
</dbReference>
<keyword evidence="4 7" id="KW-0687">Ribonucleoprotein</keyword>
<evidence type="ECO:0000256" key="4">
    <source>
        <dbReference type="ARBA" id="ARBA00023274"/>
    </source>
</evidence>
<evidence type="ECO:0000256" key="3">
    <source>
        <dbReference type="ARBA" id="ARBA00022980"/>
    </source>
</evidence>
<dbReference type="Gramene" id="CMK274CT">
    <property type="protein sequence ID" value="CMK274CT"/>
    <property type="gene ID" value="CMK274C"/>
</dbReference>
<dbReference type="HOGENOM" id="CLU_575369_0_0_1"/>
<gene>
    <name evidence="10" type="ORF">CYME_CMK274C</name>
</gene>
<reference evidence="10 11" key="1">
    <citation type="journal article" date="2004" name="Nature">
        <title>Genome sequence of the ultrasmall unicellular red alga Cyanidioschyzon merolae 10D.</title>
        <authorList>
            <person name="Matsuzaki M."/>
            <person name="Misumi O."/>
            <person name="Shin-i T."/>
            <person name="Maruyama S."/>
            <person name="Takahara M."/>
            <person name="Miyagishima S."/>
            <person name="Mori T."/>
            <person name="Nishida K."/>
            <person name="Yagisawa F."/>
            <person name="Nishida K."/>
            <person name="Yoshida Y."/>
            <person name="Nishimura Y."/>
            <person name="Nakao S."/>
            <person name="Kobayashi T."/>
            <person name="Momoyama Y."/>
            <person name="Higashiyama T."/>
            <person name="Minoda A."/>
            <person name="Sano M."/>
            <person name="Nomoto H."/>
            <person name="Oishi K."/>
            <person name="Hayashi H."/>
            <person name="Ohta F."/>
            <person name="Nishizaka S."/>
            <person name="Haga S."/>
            <person name="Miura S."/>
            <person name="Morishita T."/>
            <person name="Kabeya Y."/>
            <person name="Terasawa K."/>
            <person name="Suzuki Y."/>
            <person name="Ishii Y."/>
            <person name="Asakawa S."/>
            <person name="Takano H."/>
            <person name="Ohta N."/>
            <person name="Kuroiwa H."/>
            <person name="Tanaka K."/>
            <person name="Shimizu N."/>
            <person name="Sugano S."/>
            <person name="Sato N."/>
            <person name="Nozaki H."/>
            <person name="Ogasawara N."/>
            <person name="Kohara Y."/>
            <person name="Kuroiwa T."/>
        </authorList>
    </citation>
    <scope>NUCLEOTIDE SEQUENCE [LARGE SCALE GENOMIC DNA]</scope>
    <source>
        <strain evidence="10 11">10D</strain>
    </source>
</reference>
<dbReference type="InterPro" id="IPR014721">
    <property type="entry name" value="Ribsml_uS5_D2-typ_fold_subgr"/>
</dbReference>
<evidence type="ECO:0000259" key="9">
    <source>
        <dbReference type="PROSITE" id="PS50881"/>
    </source>
</evidence>
<reference evidence="10 11" key="2">
    <citation type="journal article" date="2007" name="BMC Biol.">
        <title>A 100%-complete sequence reveals unusually simple genomic features in the hot-spring red alga Cyanidioschyzon merolae.</title>
        <authorList>
            <person name="Nozaki H."/>
            <person name="Takano H."/>
            <person name="Misumi O."/>
            <person name="Terasawa K."/>
            <person name="Matsuzaki M."/>
            <person name="Maruyama S."/>
            <person name="Nishida K."/>
            <person name="Yagisawa F."/>
            <person name="Yoshida Y."/>
            <person name="Fujiwara T."/>
            <person name="Takio S."/>
            <person name="Tamura K."/>
            <person name="Chung S.J."/>
            <person name="Nakamura S."/>
            <person name="Kuroiwa H."/>
            <person name="Tanaka K."/>
            <person name="Sato N."/>
            <person name="Kuroiwa T."/>
        </authorList>
    </citation>
    <scope>NUCLEOTIDE SEQUENCE [LARGE SCALE GENOMIC DNA]</scope>
    <source>
        <strain evidence="10 11">10D</strain>
    </source>
</reference>
<dbReference type="GO" id="GO:0003723">
    <property type="term" value="F:RNA binding"/>
    <property type="evidence" value="ECO:0007669"/>
    <property type="project" value="InterPro"/>
</dbReference>
<keyword evidence="11" id="KW-1185">Reference proteome</keyword>
<evidence type="ECO:0000256" key="8">
    <source>
        <dbReference type="RuleBase" id="RU003823"/>
    </source>
</evidence>
<comment type="function">
    <text evidence="1">With S4 and S12 plays an important role in translational accuracy.</text>
</comment>
<dbReference type="AlphaFoldDB" id="M1USF2"/>
<dbReference type="Pfam" id="PF03719">
    <property type="entry name" value="Ribosomal_S5_C"/>
    <property type="match status" value="1"/>
</dbReference>
<evidence type="ECO:0000256" key="1">
    <source>
        <dbReference type="ARBA" id="ARBA00002524"/>
    </source>
</evidence>
<dbReference type="SUPFAM" id="SSF54768">
    <property type="entry name" value="dsRNA-binding domain-like"/>
    <property type="match status" value="1"/>
</dbReference>
<sequence>MRLAPRLAAALGALHGARTGTAGHHRSGILGSASALGGLKWSSLHGSDRGHIPRADGLHSLLSVLVRGFRAFPWGASRSAGANPIAITRMRGCQEAFRKQITVACEPRQFLKRGLVTETWSCVAKLDTAGLRSEHEQEVQRLSIFLQEVMSAYPQESKALVGIMRERVSATLYDAKKLVETLKAHLQTSGDALLSFEQLAQVYRTREALLDLSFGLRVAVPIEAYPPGMVPQPELEEKRRLTKRDKILAEQEAESALQERRYRELYGPVADARDNVQYENSDECPSGGYAQWYEDSSDPRTLLRGFHTVLLDMKRVAKVTEGSTRLSYRAAVCIGNGKGVGGYGDGKARTVQGAIRRATREARRNLIYVPLYEQRTIPHESTARFGRCLVYLWPLKSNTGLRMNYFYQCALDVIGVKDAGAKLHGSRNRINALKALFEALKQIHDPVDVAKSRGYRVVDLSSYIEGKLQTALLRP</sequence>
<proteinExistence type="inferred from homology"/>
<dbReference type="FunFam" id="3.30.230.10:FF:000002">
    <property type="entry name" value="30S ribosomal protein S5"/>
    <property type="match status" value="1"/>
</dbReference>
<dbReference type="RefSeq" id="XP_005536652.1">
    <property type="nucleotide sequence ID" value="XM_005536595.1"/>
</dbReference>
<dbReference type="GO" id="GO:0006412">
    <property type="term" value="P:translation"/>
    <property type="evidence" value="ECO:0007669"/>
    <property type="project" value="InterPro"/>
</dbReference>
<evidence type="ECO:0000313" key="11">
    <source>
        <dbReference type="Proteomes" id="UP000007014"/>
    </source>
</evidence>
<name>M1USF2_CYAM1</name>
<organism evidence="10 11">
    <name type="scientific">Cyanidioschyzon merolae (strain NIES-3377 / 10D)</name>
    <name type="common">Unicellular red alga</name>
    <dbReference type="NCBI Taxonomy" id="280699"/>
    <lineage>
        <taxon>Eukaryota</taxon>
        <taxon>Rhodophyta</taxon>
        <taxon>Bangiophyceae</taxon>
        <taxon>Cyanidiales</taxon>
        <taxon>Cyanidiaceae</taxon>
        <taxon>Cyanidioschyzon</taxon>
    </lineage>
</organism>
<dbReference type="Pfam" id="PF00333">
    <property type="entry name" value="Ribosomal_S5"/>
    <property type="match status" value="1"/>
</dbReference>
<dbReference type="OrthoDB" id="4017at2759"/>
<dbReference type="GO" id="GO:0003735">
    <property type="term" value="F:structural constituent of ribosome"/>
    <property type="evidence" value="ECO:0007669"/>
    <property type="project" value="UniProtKB-UniRule"/>
</dbReference>
<comment type="subunit">
    <text evidence="5">Part of the 30S ribosomal subunit. Contacts protein S4.</text>
</comment>
<dbReference type="GeneID" id="16994260"/>
<dbReference type="PROSITE" id="PS50881">
    <property type="entry name" value="S5_DSRBD"/>
    <property type="match status" value="1"/>
</dbReference>
<dbReference type="Gene3D" id="3.30.160.20">
    <property type="match status" value="1"/>
</dbReference>
<evidence type="ECO:0000256" key="6">
    <source>
        <dbReference type="ARBA" id="ARBA00035347"/>
    </source>
</evidence>
<dbReference type="STRING" id="280699.M1USF2"/>
<dbReference type="Gene3D" id="3.30.230.10">
    <property type="match status" value="1"/>
</dbReference>
<dbReference type="InterPro" id="IPR020568">
    <property type="entry name" value="Ribosomal_Su5_D2-typ_SF"/>
</dbReference>
<dbReference type="eggNOG" id="KOG0877">
    <property type="taxonomic scope" value="Eukaryota"/>
</dbReference>
<comment type="similarity">
    <text evidence="2 8">Belongs to the universal ribosomal protein uS5 family.</text>
</comment>
<evidence type="ECO:0000313" key="10">
    <source>
        <dbReference type="EMBL" id="BAM80616.1"/>
    </source>
</evidence>